<dbReference type="PANTHER" id="PTHR42858">
    <property type="entry name" value="AMINOTRANSFERASE"/>
    <property type="match status" value="1"/>
</dbReference>
<dbReference type="InterPro" id="IPR004839">
    <property type="entry name" value="Aminotransferase_I/II_large"/>
</dbReference>
<dbReference type="GO" id="GO:0047536">
    <property type="term" value="F:2-aminoadipate transaminase activity"/>
    <property type="evidence" value="ECO:0007669"/>
    <property type="project" value="TreeGrafter"/>
</dbReference>
<dbReference type="Gene3D" id="3.90.1150.10">
    <property type="entry name" value="Aspartate Aminotransferase, domain 1"/>
    <property type="match status" value="1"/>
</dbReference>
<evidence type="ECO:0000259" key="1">
    <source>
        <dbReference type="Pfam" id="PF00155"/>
    </source>
</evidence>
<dbReference type="InterPro" id="IPR015424">
    <property type="entry name" value="PyrdxlP-dep_Trfase"/>
</dbReference>
<gene>
    <name evidence="2" type="ORF">B0T10DRAFT_528887</name>
</gene>
<dbReference type="Gene3D" id="3.40.640.10">
    <property type="entry name" value="Type I PLP-dependent aspartate aminotransferase-like (Major domain)"/>
    <property type="match status" value="1"/>
</dbReference>
<evidence type="ECO:0000313" key="2">
    <source>
        <dbReference type="EMBL" id="KAH6889606.1"/>
    </source>
</evidence>
<dbReference type="Pfam" id="PF00155">
    <property type="entry name" value="Aminotran_1_2"/>
    <property type="match status" value="1"/>
</dbReference>
<proteinExistence type="predicted"/>
<dbReference type="InterPro" id="IPR015421">
    <property type="entry name" value="PyrdxlP-dep_Trfase_major"/>
</dbReference>
<dbReference type="PANTHER" id="PTHR42858:SF1">
    <property type="entry name" value="LD15494P"/>
    <property type="match status" value="1"/>
</dbReference>
<dbReference type="EMBL" id="JAGPYM010000010">
    <property type="protein sequence ID" value="KAH6889606.1"/>
    <property type="molecule type" value="Genomic_DNA"/>
</dbReference>
<comment type="caution">
    <text evidence="2">The sequence shown here is derived from an EMBL/GenBank/DDBJ whole genome shotgun (WGS) entry which is preliminary data.</text>
</comment>
<dbReference type="GO" id="GO:0030170">
    <property type="term" value="F:pyridoxal phosphate binding"/>
    <property type="evidence" value="ECO:0007669"/>
    <property type="project" value="InterPro"/>
</dbReference>
<name>A0A9P9ALZ2_9HYPO</name>
<accession>A0A9P9ALZ2</accession>
<protein>
    <submittedName>
        <fullName evidence="2">Pyridoxal phosphate-dependent transferase</fullName>
    </submittedName>
</protein>
<dbReference type="Proteomes" id="UP000777438">
    <property type="component" value="Unassembled WGS sequence"/>
</dbReference>
<feature type="domain" description="Aminotransferase class I/classII large" evidence="1">
    <location>
        <begin position="39"/>
        <end position="291"/>
    </location>
</feature>
<keyword evidence="2" id="KW-0808">Transferase</keyword>
<keyword evidence="3" id="KW-1185">Reference proteome</keyword>
<reference evidence="2 3" key="1">
    <citation type="journal article" date="2021" name="Nat. Commun.">
        <title>Genetic determinants of endophytism in the Arabidopsis root mycobiome.</title>
        <authorList>
            <person name="Mesny F."/>
            <person name="Miyauchi S."/>
            <person name="Thiergart T."/>
            <person name="Pickel B."/>
            <person name="Atanasova L."/>
            <person name="Karlsson M."/>
            <person name="Huettel B."/>
            <person name="Barry K.W."/>
            <person name="Haridas S."/>
            <person name="Chen C."/>
            <person name="Bauer D."/>
            <person name="Andreopoulos W."/>
            <person name="Pangilinan J."/>
            <person name="LaButti K."/>
            <person name="Riley R."/>
            <person name="Lipzen A."/>
            <person name="Clum A."/>
            <person name="Drula E."/>
            <person name="Henrissat B."/>
            <person name="Kohler A."/>
            <person name="Grigoriev I.V."/>
            <person name="Martin F.M."/>
            <person name="Hacquard S."/>
        </authorList>
    </citation>
    <scope>NUCLEOTIDE SEQUENCE [LARGE SCALE GENOMIC DNA]</scope>
    <source>
        <strain evidence="2 3">MPI-CAGE-CH-0241</strain>
    </source>
</reference>
<dbReference type="OrthoDB" id="7042322at2759"/>
<dbReference type="InterPro" id="IPR015422">
    <property type="entry name" value="PyrdxlP-dep_Trfase_small"/>
</dbReference>
<dbReference type="SUPFAM" id="SSF53383">
    <property type="entry name" value="PLP-dependent transferases"/>
    <property type="match status" value="1"/>
</dbReference>
<dbReference type="AlphaFoldDB" id="A0A9P9ALZ2"/>
<organism evidence="2 3">
    <name type="scientific">Thelonectria olida</name>
    <dbReference type="NCBI Taxonomy" id="1576542"/>
    <lineage>
        <taxon>Eukaryota</taxon>
        <taxon>Fungi</taxon>
        <taxon>Dikarya</taxon>
        <taxon>Ascomycota</taxon>
        <taxon>Pezizomycotina</taxon>
        <taxon>Sordariomycetes</taxon>
        <taxon>Hypocreomycetidae</taxon>
        <taxon>Hypocreales</taxon>
        <taxon>Nectriaceae</taxon>
        <taxon>Thelonectria</taxon>
    </lineage>
</organism>
<sequence length="438" mass="48576">MLLRLIQWKHINLQLWWPSPSLFPSAELKLSANAVLTDFDAATAALVYGPNRGHTPLRKQLAQWLGLMYHNYSQAIEEDLVCIAGGASQNLANTLLRFTDPTYTRRIGMVEPTYFLACPVFKDCGRVDKMRGVPEDDQGIDLDFLKKAWDEADANAARIGGMDTPKFKTPSSGYEKIHKHGIYTMSLEHRHDLVRLAIEYDALIISDDVYDFLCWPQEMGKLSDGVRTSLPPRLVDINRKIDPKSKLGNTVSNGSFSNIIAPGTRVSWAQGTLAFANFLASTGSTGSGGNPGHLASTFVWKMVSSGALENHIRNTLIPCYSARYYGMVKSIRENLVPLGVRINAGNPFFTTAGVETAGGFLLSITLPKGLSNIPVLSKIALEKYDFKFAYGKMFERASMGFGNTVRLCWAFHENEAIVKGIKRIRDMLVEQRESVPTS</sequence>
<evidence type="ECO:0000313" key="3">
    <source>
        <dbReference type="Proteomes" id="UP000777438"/>
    </source>
</evidence>